<dbReference type="RefSeq" id="WP_011748689.1">
    <property type="nucleotide sequence ID" value="NC_008686.1"/>
</dbReference>
<feature type="transmembrane region" description="Helical" evidence="1">
    <location>
        <begin position="171"/>
        <end position="192"/>
    </location>
</feature>
<dbReference type="AlphaFoldDB" id="A1B4Q2"/>
<feature type="transmembrane region" description="Helical" evidence="1">
    <location>
        <begin position="204"/>
        <end position="222"/>
    </location>
</feature>
<feature type="transmembrane region" description="Helical" evidence="1">
    <location>
        <begin position="36"/>
        <end position="64"/>
    </location>
</feature>
<organism evidence="2 3">
    <name type="scientific">Paracoccus denitrificans (strain Pd 1222)</name>
    <dbReference type="NCBI Taxonomy" id="318586"/>
    <lineage>
        <taxon>Bacteria</taxon>
        <taxon>Pseudomonadati</taxon>
        <taxon>Pseudomonadota</taxon>
        <taxon>Alphaproteobacteria</taxon>
        <taxon>Rhodobacterales</taxon>
        <taxon>Paracoccaceae</taxon>
        <taxon>Paracoccus</taxon>
    </lineage>
</organism>
<feature type="transmembrane region" description="Helical" evidence="1">
    <location>
        <begin position="84"/>
        <end position="107"/>
    </location>
</feature>
<keyword evidence="1" id="KW-0812">Transmembrane</keyword>
<feature type="transmembrane region" description="Helical" evidence="1">
    <location>
        <begin position="146"/>
        <end position="165"/>
    </location>
</feature>
<evidence type="ECO:0000256" key="1">
    <source>
        <dbReference type="SAM" id="Phobius"/>
    </source>
</evidence>
<sequence>MSAMPAWSGDGAALRSLSPDAVRWLWRMGRALQAELAWPAPLYTVLFILSQIALLLALLLPWNILATLSLGHSSVRLQMIFGELGSGTVVTILMTLVLVCFVLHLAAEAGAARLGRYAAAIIVERHDKLGFSNSLREQASTYYRRFLRFFAMLAYCLIAAVLIGLSYPALLVILIAYVVAGTLLVSFLPLAAEQGVGAELRGKGWWGLGFLLLVGWVIHDAWRGAMPQFWAVFMALLLSRQILIFLMLSATILAGLLRRKERIEALFLADAPLRPAARLEGGLPALLAPPLRDNWLRPLLADMGARGFILDEAATQWAERGKILYLVARSDDPGDRRALLLKLFYQSLAGMGRHERDLLQAAGTDWPAPELLSAREVEGHLALVFRWRADWSWLPASKDRDLTLALREKLLACEIPLDLADRYTRSHQRLPQSLARIDWSILSGLAVTAEQAAACAVLHGSWQTVLDWLARQPSQIVLPLLTARRMAEGTGDIPRICNWTHWQWEPVGADWPFRDRPERELQQCLEAAARQRPALAGFQVADGLLVALLAEFLRRNQAGDFSAMLGMVVQLEAALVRCRLVETCRPEGEACSRAGKICSMEV</sequence>
<gene>
    <name evidence="2" type="ordered locus">Pden_2408</name>
</gene>
<dbReference type="STRING" id="318586.Pden_2408"/>
<proteinExistence type="predicted"/>
<dbReference type="HOGENOM" id="CLU_035129_0_0_5"/>
<protein>
    <submittedName>
        <fullName evidence="2">Uncharacterized protein</fullName>
    </submittedName>
</protein>
<dbReference type="Proteomes" id="UP000000361">
    <property type="component" value="Chromosome 1"/>
</dbReference>
<dbReference type="eggNOG" id="ENOG502Z8Q9">
    <property type="taxonomic scope" value="Bacteria"/>
</dbReference>
<accession>A1B4Q2</accession>
<evidence type="ECO:0000313" key="2">
    <source>
        <dbReference type="EMBL" id="ABL70496.1"/>
    </source>
</evidence>
<dbReference type="OrthoDB" id="7456373at2"/>
<dbReference type="EMBL" id="CP000489">
    <property type="protein sequence ID" value="ABL70496.1"/>
    <property type="molecule type" value="Genomic_DNA"/>
</dbReference>
<keyword evidence="1" id="KW-0472">Membrane</keyword>
<reference evidence="3" key="1">
    <citation type="submission" date="2006-12" db="EMBL/GenBank/DDBJ databases">
        <title>Complete sequence of chromosome 1 of Paracoccus denitrificans PD1222.</title>
        <authorList>
            <person name="Copeland A."/>
            <person name="Lucas S."/>
            <person name="Lapidus A."/>
            <person name="Barry K."/>
            <person name="Detter J.C."/>
            <person name="Glavina del Rio T."/>
            <person name="Hammon N."/>
            <person name="Israni S."/>
            <person name="Dalin E."/>
            <person name="Tice H."/>
            <person name="Pitluck S."/>
            <person name="Munk A.C."/>
            <person name="Brettin T."/>
            <person name="Bruce D."/>
            <person name="Han C."/>
            <person name="Tapia R."/>
            <person name="Gilna P."/>
            <person name="Schmutz J."/>
            <person name="Larimer F."/>
            <person name="Land M."/>
            <person name="Hauser L."/>
            <person name="Kyrpides N."/>
            <person name="Lykidis A."/>
            <person name="Spiro S."/>
            <person name="Richardson D.J."/>
            <person name="Moir J.W.B."/>
            <person name="Ferguson S.J."/>
            <person name="van Spanning R.J.M."/>
            <person name="Richardson P."/>
        </authorList>
    </citation>
    <scope>NUCLEOTIDE SEQUENCE [LARGE SCALE GENOMIC DNA]</scope>
    <source>
        <strain evidence="3">Pd 1222</strain>
    </source>
</reference>
<dbReference type="KEGG" id="pde:Pden_2408"/>
<evidence type="ECO:0000313" key="3">
    <source>
        <dbReference type="Proteomes" id="UP000000361"/>
    </source>
</evidence>
<keyword evidence="1" id="KW-1133">Transmembrane helix</keyword>
<feature type="transmembrane region" description="Helical" evidence="1">
    <location>
        <begin position="228"/>
        <end position="257"/>
    </location>
</feature>
<dbReference type="EnsemblBacteria" id="ABL70496">
    <property type="protein sequence ID" value="ABL70496"/>
    <property type="gene ID" value="Pden_2408"/>
</dbReference>
<keyword evidence="3" id="KW-1185">Reference proteome</keyword>
<dbReference type="GeneID" id="93450802"/>
<name>A1B4Q2_PARDP</name>